<protein>
    <submittedName>
        <fullName evidence="1">Uncharacterized protein</fullName>
    </submittedName>
</protein>
<evidence type="ECO:0000313" key="1">
    <source>
        <dbReference type="EMBL" id="KAA8529747.1"/>
    </source>
</evidence>
<evidence type="ECO:0000313" key="2">
    <source>
        <dbReference type="Proteomes" id="UP000325577"/>
    </source>
</evidence>
<name>A0A5J5AJS8_9ASTE</name>
<reference evidence="1 2" key="1">
    <citation type="submission" date="2019-09" db="EMBL/GenBank/DDBJ databases">
        <title>A chromosome-level genome assembly of the Chinese tupelo Nyssa sinensis.</title>
        <authorList>
            <person name="Yang X."/>
            <person name="Kang M."/>
            <person name="Yang Y."/>
            <person name="Xiong H."/>
            <person name="Wang M."/>
            <person name="Zhang Z."/>
            <person name="Wang Z."/>
            <person name="Wu H."/>
            <person name="Ma T."/>
            <person name="Liu J."/>
            <person name="Xi Z."/>
        </authorList>
    </citation>
    <scope>NUCLEOTIDE SEQUENCE [LARGE SCALE GENOMIC DNA]</scope>
    <source>
        <strain evidence="1">J267</strain>
        <tissue evidence="1">Leaf</tissue>
    </source>
</reference>
<dbReference type="AlphaFoldDB" id="A0A5J5AJS8"/>
<dbReference type="Proteomes" id="UP000325577">
    <property type="component" value="Linkage Group LG20"/>
</dbReference>
<proteinExistence type="predicted"/>
<dbReference type="EMBL" id="CM018044">
    <property type="protein sequence ID" value="KAA8529747.1"/>
    <property type="molecule type" value="Genomic_DNA"/>
</dbReference>
<accession>A0A5J5AJS8</accession>
<organism evidence="1 2">
    <name type="scientific">Nyssa sinensis</name>
    <dbReference type="NCBI Taxonomy" id="561372"/>
    <lineage>
        <taxon>Eukaryota</taxon>
        <taxon>Viridiplantae</taxon>
        <taxon>Streptophyta</taxon>
        <taxon>Embryophyta</taxon>
        <taxon>Tracheophyta</taxon>
        <taxon>Spermatophyta</taxon>
        <taxon>Magnoliopsida</taxon>
        <taxon>eudicotyledons</taxon>
        <taxon>Gunneridae</taxon>
        <taxon>Pentapetalae</taxon>
        <taxon>asterids</taxon>
        <taxon>Cornales</taxon>
        <taxon>Nyssaceae</taxon>
        <taxon>Nyssa</taxon>
    </lineage>
</organism>
<gene>
    <name evidence="1" type="ORF">F0562_034153</name>
</gene>
<keyword evidence="2" id="KW-1185">Reference proteome</keyword>
<sequence length="167" mass="18414">MQNIWAIKERISTGSSYLHWLYGLYCFNQLDIIIDWLLGILCETCRLSGSIGGVWGWIGGMELGLKADETCGVPPIWLATRRTTSEDALGISLMPRVEWIVGSSPLEFEFVSLEHTADAGRVMGTPAPNEPSTNWMPAALAEVRLAGLWVEFVARASPCMRRDAAAK</sequence>